<dbReference type="InterPro" id="IPR000719">
    <property type="entry name" value="Prot_kinase_dom"/>
</dbReference>
<keyword evidence="12" id="KW-1133">Transmembrane helix</keyword>
<dbReference type="InterPro" id="IPR027944">
    <property type="entry name" value="SEO_C"/>
</dbReference>
<evidence type="ECO:0000259" key="17">
    <source>
        <dbReference type="PROSITE" id="PS50011"/>
    </source>
</evidence>
<evidence type="ECO:0000256" key="10">
    <source>
        <dbReference type="ARBA" id="ARBA00022777"/>
    </source>
</evidence>
<evidence type="ECO:0000256" key="7">
    <source>
        <dbReference type="ARBA" id="ARBA00022692"/>
    </source>
</evidence>
<dbReference type="SUPFAM" id="SSF56112">
    <property type="entry name" value="Protein kinase-like (PK-like)"/>
    <property type="match status" value="1"/>
</dbReference>
<dbReference type="GO" id="GO:0005886">
    <property type="term" value="C:plasma membrane"/>
    <property type="evidence" value="ECO:0007669"/>
    <property type="project" value="UniProtKB-SubCell"/>
</dbReference>
<accession>A0A2G5EH55</accession>
<reference evidence="18 19" key="1">
    <citation type="submission" date="2017-09" db="EMBL/GenBank/DDBJ databases">
        <title>WGS assembly of Aquilegia coerulea Goldsmith.</title>
        <authorList>
            <person name="Hodges S."/>
            <person name="Kramer E."/>
            <person name="Nordborg M."/>
            <person name="Tomkins J."/>
            <person name="Borevitz J."/>
            <person name="Derieg N."/>
            <person name="Yan J."/>
            <person name="Mihaltcheva S."/>
            <person name="Hayes R.D."/>
            <person name="Rokhsar D."/>
        </authorList>
    </citation>
    <scope>NUCLEOTIDE SEQUENCE [LARGE SCALE GENOMIC DNA]</scope>
    <source>
        <strain evidence="19">cv. Goldsmith</strain>
    </source>
</reference>
<keyword evidence="5" id="KW-0723">Serine/threonine-protein kinase</keyword>
<keyword evidence="19" id="KW-1185">Reference proteome</keyword>
<protein>
    <recommendedName>
        <fullName evidence="17">Protein kinase domain-containing protein</fullName>
    </recommendedName>
</protein>
<evidence type="ECO:0000256" key="11">
    <source>
        <dbReference type="ARBA" id="ARBA00022840"/>
    </source>
</evidence>
<dbReference type="PROSITE" id="PS00107">
    <property type="entry name" value="PROTEIN_KINASE_ATP"/>
    <property type="match status" value="1"/>
</dbReference>
<dbReference type="InterPro" id="IPR011009">
    <property type="entry name" value="Kinase-like_dom_sf"/>
</dbReference>
<proteinExistence type="inferred from homology"/>
<keyword evidence="15" id="KW-0325">Glycoprotein</keyword>
<dbReference type="InterPro" id="IPR017441">
    <property type="entry name" value="Protein_kinase_ATP_BS"/>
</dbReference>
<organism evidence="18 19">
    <name type="scientific">Aquilegia coerulea</name>
    <name type="common">Rocky mountain columbine</name>
    <dbReference type="NCBI Taxonomy" id="218851"/>
    <lineage>
        <taxon>Eukaryota</taxon>
        <taxon>Viridiplantae</taxon>
        <taxon>Streptophyta</taxon>
        <taxon>Embryophyta</taxon>
        <taxon>Tracheophyta</taxon>
        <taxon>Spermatophyta</taxon>
        <taxon>Magnoliopsida</taxon>
        <taxon>Ranunculales</taxon>
        <taxon>Ranunculaceae</taxon>
        <taxon>Thalictroideae</taxon>
        <taxon>Aquilegia</taxon>
    </lineage>
</organism>
<evidence type="ECO:0000256" key="16">
    <source>
        <dbReference type="PROSITE-ProRule" id="PRU10141"/>
    </source>
</evidence>
<dbReference type="InterPro" id="IPR045874">
    <property type="entry name" value="LRK10/LRL21-25-like"/>
</dbReference>
<dbReference type="GO" id="GO:0004674">
    <property type="term" value="F:protein serine/threonine kinase activity"/>
    <property type="evidence" value="ECO:0007669"/>
    <property type="project" value="UniProtKB-KW"/>
</dbReference>
<evidence type="ECO:0000256" key="12">
    <source>
        <dbReference type="ARBA" id="ARBA00022989"/>
    </source>
</evidence>
<comment type="subcellular location">
    <subcellularLocation>
        <location evidence="1">Cell membrane</location>
        <topology evidence="1">Single-pass type I membrane protein</topology>
    </subcellularLocation>
</comment>
<comment type="similarity">
    <text evidence="2">In the N-terminal section; belongs to the leguminous lectin family.</text>
</comment>
<dbReference type="OrthoDB" id="5857966at2759"/>
<dbReference type="PROSITE" id="PS00108">
    <property type="entry name" value="PROTEIN_KINASE_ST"/>
    <property type="match status" value="1"/>
</dbReference>
<dbReference type="Pfam" id="PF07714">
    <property type="entry name" value="PK_Tyr_Ser-Thr"/>
    <property type="match status" value="1"/>
</dbReference>
<dbReference type="GO" id="GO:0002229">
    <property type="term" value="P:defense response to oomycetes"/>
    <property type="evidence" value="ECO:0007669"/>
    <property type="project" value="UniProtKB-ARBA"/>
</dbReference>
<dbReference type="Gene3D" id="3.30.200.20">
    <property type="entry name" value="Phosphorylase Kinase, domain 1"/>
    <property type="match status" value="1"/>
</dbReference>
<evidence type="ECO:0000313" key="18">
    <source>
        <dbReference type="EMBL" id="PIA55096.1"/>
    </source>
</evidence>
<keyword evidence="10" id="KW-0418">Kinase</keyword>
<dbReference type="EMBL" id="KZ305025">
    <property type="protein sequence ID" value="PIA55096.1"/>
    <property type="molecule type" value="Genomic_DNA"/>
</dbReference>
<evidence type="ECO:0000313" key="19">
    <source>
        <dbReference type="Proteomes" id="UP000230069"/>
    </source>
</evidence>
<dbReference type="InterPro" id="IPR008271">
    <property type="entry name" value="Ser/Thr_kinase_AS"/>
</dbReference>
<evidence type="ECO:0000256" key="4">
    <source>
        <dbReference type="ARBA" id="ARBA00022475"/>
    </source>
</evidence>
<keyword evidence="4" id="KW-1003">Cell membrane</keyword>
<feature type="binding site" evidence="16">
    <location>
        <position position="69"/>
    </location>
    <ligand>
        <name>ATP</name>
        <dbReference type="ChEBI" id="CHEBI:30616"/>
    </ligand>
</feature>
<dbReference type="Proteomes" id="UP000230069">
    <property type="component" value="Unassembled WGS sequence"/>
</dbReference>
<evidence type="ECO:0000256" key="6">
    <source>
        <dbReference type="ARBA" id="ARBA00022679"/>
    </source>
</evidence>
<evidence type="ECO:0000256" key="2">
    <source>
        <dbReference type="ARBA" id="ARBA00008536"/>
    </source>
</evidence>
<keyword evidence="14" id="KW-0675">Receptor</keyword>
<feature type="domain" description="Protein kinase" evidence="17">
    <location>
        <begin position="41"/>
        <end position="319"/>
    </location>
</feature>
<evidence type="ECO:0000256" key="1">
    <source>
        <dbReference type="ARBA" id="ARBA00004251"/>
    </source>
</evidence>
<dbReference type="FunFam" id="1.10.510.10:FF:000240">
    <property type="entry name" value="Lectin-domain containing receptor kinase A4.3"/>
    <property type="match status" value="1"/>
</dbReference>
<comment type="similarity">
    <text evidence="3">In the C-terminal section; belongs to the protein kinase superfamily. Ser/Thr protein kinase family.</text>
</comment>
<keyword evidence="8" id="KW-0732">Signal</keyword>
<dbReference type="InterPro" id="IPR001245">
    <property type="entry name" value="Ser-Thr/Tyr_kinase_cat_dom"/>
</dbReference>
<evidence type="ECO:0000256" key="5">
    <source>
        <dbReference type="ARBA" id="ARBA00022527"/>
    </source>
</evidence>
<dbReference type="AlphaFoldDB" id="A0A2G5EH55"/>
<dbReference type="Gene3D" id="1.10.510.10">
    <property type="entry name" value="Transferase(Phosphotransferase) domain 1"/>
    <property type="match status" value="1"/>
</dbReference>
<dbReference type="GO" id="GO:0005524">
    <property type="term" value="F:ATP binding"/>
    <property type="evidence" value="ECO:0007669"/>
    <property type="project" value="UniProtKB-UniRule"/>
</dbReference>
<evidence type="ECO:0000256" key="9">
    <source>
        <dbReference type="ARBA" id="ARBA00022741"/>
    </source>
</evidence>
<keyword evidence="7" id="KW-0812">Transmembrane</keyword>
<dbReference type="PROSITE" id="PS50011">
    <property type="entry name" value="PROTEIN_KINASE_DOM"/>
    <property type="match status" value="1"/>
</dbReference>
<dbReference type="Pfam" id="PF14577">
    <property type="entry name" value="SEO_C"/>
    <property type="match status" value="1"/>
</dbReference>
<keyword evidence="9 16" id="KW-0547">Nucleotide-binding</keyword>
<evidence type="ECO:0000256" key="3">
    <source>
        <dbReference type="ARBA" id="ARBA00010217"/>
    </source>
</evidence>
<dbReference type="PANTHER" id="PTHR27009">
    <property type="entry name" value="RUST RESISTANCE KINASE LR10-RELATED"/>
    <property type="match status" value="1"/>
</dbReference>
<gene>
    <name evidence="18" type="ORF">AQUCO_00800082v1</name>
</gene>
<evidence type="ECO:0000256" key="8">
    <source>
        <dbReference type="ARBA" id="ARBA00022729"/>
    </source>
</evidence>
<evidence type="ECO:0000256" key="13">
    <source>
        <dbReference type="ARBA" id="ARBA00023136"/>
    </source>
</evidence>
<evidence type="ECO:0000256" key="15">
    <source>
        <dbReference type="ARBA" id="ARBA00023180"/>
    </source>
</evidence>
<keyword evidence="11 16" id="KW-0067">ATP-binding</keyword>
<dbReference type="SMART" id="SM00220">
    <property type="entry name" value="S_TKc"/>
    <property type="match status" value="1"/>
</dbReference>
<evidence type="ECO:0000256" key="14">
    <source>
        <dbReference type="ARBA" id="ARBA00023170"/>
    </source>
</evidence>
<keyword evidence="6" id="KW-0808">Transferase</keyword>
<name>A0A2G5EH55_AQUCA</name>
<keyword evidence="13" id="KW-0472">Membrane</keyword>
<sequence length="575" mass="66235">MDLVNPSRLEDISSDLVNKFLSELGPRQYSNDDLMRFTSNFLESNKIGFGGYGDVYKGQFPNGVLIAVKVLQKKDVVEDTFMAEVGTIGNALHRNLVKLYGYCFEHNIKALVYEYMENGSLDKILYENHHSSIEWVKLYGIVIGIANGLNYLHDGLEEQIIHYDIKASNILLDKNFTAKITDFGLAKLINRDVSVPLTRIRGTVGYNAPETWMPGSRVTFKCDVYSFGLMLFEVLGKRSNGMEENWLPELIWKQFKSGKLEHFIKDCGIAEKDKENANILCKVALWCVQFRPELRPSMKDVVLMLEKKLLVEQPPNPFMTFQISTPQVDLEQSHKENIERESSDSLELDPIPTYPQYTIASPSYASVADGKRHLKAYSLAHLLETIHIDNMKILRGLIYAHDDILPLYNGSTKKRVNLEVLRKKNVLLLISDLDIPYEEFTILYQMYSELRPKSSYEVVWLPVVDRSIPWTDEKQKQFERLQFMMPWYSVHHPSLLDPEVIDIKLVSKFATKTMLVMLDPQGRVVNQNAVHMMCIWGSFASPFTIMREEALWEEETWTLQLLVDGIDPNILNWIS</sequence>